<reference evidence="2 3" key="1">
    <citation type="submission" date="2018-06" db="EMBL/GenBank/DDBJ databases">
        <title>Genome analysis of cellulolytic fungus Trichoderma lentiforme CFAM-422.</title>
        <authorList>
            <person name="Steindorff A.S."/>
            <person name="Formighieri E.F."/>
            <person name="Midorikawa G.E.O."/>
            <person name="Tamietti M.S."/>
            <person name="Ramos E.Z."/>
            <person name="Silva A.S."/>
            <person name="Bon E.P.S."/>
            <person name="Mendes T.D."/>
            <person name="Damaso M.C.T."/>
            <person name="Favaro L.C.L."/>
        </authorList>
    </citation>
    <scope>NUCLEOTIDE SEQUENCE [LARGE SCALE GENOMIC DNA]</scope>
    <source>
        <strain evidence="2 3">CFAM-422</strain>
    </source>
</reference>
<protein>
    <submittedName>
        <fullName evidence="2">Uncharacterized protein</fullName>
    </submittedName>
</protein>
<dbReference type="EMBL" id="QLNT01000004">
    <property type="protein sequence ID" value="KAF3075173.1"/>
    <property type="molecule type" value="Genomic_DNA"/>
</dbReference>
<dbReference type="AlphaFoldDB" id="A0A9P4XNV8"/>
<feature type="region of interest" description="Disordered" evidence="1">
    <location>
        <begin position="63"/>
        <end position="84"/>
    </location>
</feature>
<feature type="compositionally biased region" description="Polar residues" evidence="1">
    <location>
        <begin position="1"/>
        <end position="12"/>
    </location>
</feature>
<comment type="caution">
    <text evidence="2">The sequence shown here is derived from an EMBL/GenBank/DDBJ whole genome shotgun (WGS) entry which is preliminary data.</text>
</comment>
<proteinExistence type="predicted"/>
<sequence length="84" mass="8982">MAASSETNSSKPDQPEAAPEVDLAQACFITTYHSGEQTATAMEANLTNLESKLDAILAAFDDMEREKGTKGTEKVDGESKEAEK</sequence>
<evidence type="ECO:0000313" key="2">
    <source>
        <dbReference type="EMBL" id="KAF3075173.1"/>
    </source>
</evidence>
<keyword evidence="3" id="KW-1185">Reference proteome</keyword>
<name>A0A9P4XNV8_9HYPO</name>
<evidence type="ECO:0000313" key="3">
    <source>
        <dbReference type="Proteomes" id="UP000801864"/>
    </source>
</evidence>
<organism evidence="2 3">
    <name type="scientific">Trichoderma lentiforme</name>
    <dbReference type="NCBI Taxonomy" id="1567552"/>
    <lineage>
        <taxon>Eukaryota</taxon>
        <taxon>Fungi</taxon>
        <taxon>Dikarya</taxon>
        <taxon>Ascomycota</taxon>
        <taxon>Pezizomycotina</taxon>
        <taxon>Sordariomycetes</taxon>
        <taxon>Hypocreomycetidae</taxon>
        <taxon>Hypocreales</taxon>
        <taxon>Hypocreaceae</taxon>
        <taxon>Trichoderma</taxon>
    </lineage>
</organism>
<feature type="region of interest" description="Disordered" evidence="1">
    <location>
        <begin position="1"/>
        <end position="22"/>
    </location>
</feature>
<gene>
    <name evidence="2" type="ORF">CFAM422_002926</name>
</gene>
<evidence type="ECO:0000256" key="1">
    <source>
        <dbReference type="SAM" id="MobiDB-lite"/>
    </source>
</evidence>
<accession>A0A9P4XNV8</accession>
<dbReference type="Proteomes" id="UP000801864">
    <property type="component" value="Unassembled WGS sequence"/>
</dbReference>